<dbReference type="AlphaFoldDB" id="A0A3P6ATK4"/>
<evidence type="ECO:0000313" key="1">
    <source>
        <dbReference type="EMBL" id="VDC88810.1"/>
    </source>
</evidence>
<reference evidence="1" key="1">
    <citation type="submission" date="2018-11" db="EMBL/GenBank/DDBJ databases">
        <authorList>
            <consortium name="Genoscope - CEA"/>
            <person name="William W."/>
        </authorList>
    </citation>
    <scope>NUCLEOTIDE SEQUENCE</scope>
</reference>
<proteinExistence type="predicted"/>
<gene>
    <name evidence="1" type="ORF">BOLC3T14529H</name>
</gene>
<dbReference type="EMBL" id="LR031872">
    <property type="protein sequence ID" value="VDC88810.1"/>
    <property type="molecule type" value="Genomic_DNA"/>
</dbReference>
<sequence length="74" mass="8559">MFWPMENLKNLHQKKVVFEYNFGLPREALMFPHMNRAAEAIAVSVTVSVRFKFIMTPKGPQKLRHLLALEATST</sequence>
<protein>
    <submittedName>
        <fullName evidence="1">Uncharacterized protein</fullName>
    </submittedName>
</protein>
<name>A0A3P6ATK4_BRAOL</name>
<organism evidence="1">
    <name type="scientific">Brassica oleracea</name>
    <name type="common">Wild cabbage</name>
    <dbReference type="NCBI Taxonomy" id="3712"/>
    <lineage>
        <taxon>Eukaryota</taxon>
        <taxon>Viridiplantae</taxon>
        <taxon>Streptophyta</taxon>
        <taxon>Embryophyta</taxon>
        <taxon>Tracheophyta</taxon>
        <taxon>Spermatophyta</taxon>
        <taxon>Magnoliopsida</taxon>
        <taxon>eudicotyledons</taxon>
        <taxon>Gunneridae</taxon>
        <taxon>Pentapetalae</taxon>
        <taxon>rosids</taxon>
        <taxon>malvids</taxon>
        <taxon>Brassicales</taxon>
        <taxon>Brassicaceae</taxon>
        <taxon>Brassiceae</taxon>
        <taxon>Brassica</taxon>
    </lineage>
</organism>
<accession>A0A3P6ATK4</accession>